<feature type="region of interest" description="Disordered" evidence="1">
    <location>
        <begin position="45"/>
        <end position="71"/>
    </location>
</feature>
<evidence type="ECO:0000313" key="2">
    <source>
        <dbReference type="EMBL" id="CBY38119.1"/>
    </source>
</evidence>
<reference evidence="2" key="1">
    <citation type="journal article" date="2010" name="Science">
        <title>Plasticity of animal genome architecture unmasked by rapid evolution of a pelagic tunicate.</title>
        <authorList>
            <person name="Denoeud F."/>
            <person name="Henriet S."/>
            <person name="Mungpakdee S."/>
            <person name="Aury J.M."/>
            <person name="Da Silva C."/>
            <person name="Brinkmann H."/>
            <person name="Mikhaleva J."/>
            <person name="Olsen L.C."/>
            <person name="Jubin C."/>
            <person name="Canestro C."/>
            <person name="Bouquet J.M."/>
            <person name="Danks G."/>
            <person name="Poulain J."/>
            <person name="Campsteijn C."/>
            <person name="Adamski M."/>
            <person name="Cross I."/>
            <person name="Yadetie F."/>
            <person name="Muffato M."/>
            <person name="Louis A."/>
            <person name="Butcher S."/>
            <person name="Tsagkogeorga G."/>
            <person name="Konrad A."/>
            <person name="Singh S."/>
            <person name="Jensen M.F."/>
            <person name="Cong E.H."/>
            <person name="Eikeseth-Otteraa H."/>
            <person name="Noel B."/>
            <person name="Anthouard V."/>
            <person name="Porcel B.M."/>
            <person name="Kachouri-Lafond R."/>
            <person name="Nishino A."/>
            <person name="Ugolini M."/>
            <person name="Chourrout P."/>
            <person name="Nishida H."/>
            <person name="Aasland R."/>
            <person name="Huzurbazar S."/>
            <person name="Westhof E."/>
            <person name="Delsuc F."/>
            <person name="Lehrach H."/>
            <person name="Reinhardt R."/>
            <person name="Weissenbach J."/>
            <person name="Roy S.W."/>
            <person name="Artiguenave F."/>
            <person name="Postlethwait J.H."/>
            <person name="Manak J.R."/>
            <person name="Thompson E.M."/>
            <person name="Jaillon O."/>
            <person name="Du Pasquier L."/>
            <person name="Boudinot P."/>
            <person name="Liberles D.A."/>
            <person name="Volff J.N."/>
            <person name="Philippe H."/>
            <person name="Lenhard B."/>
            <person name="Roest Crollius H."/>
            <person name="Wincker P."/>
            <person name="Chourrout D."/>
        </authorList>
    </citation>
    <scope>NUCLEOTIDE SEQUENCE [LARGE SCALE GENOMIC DNA]</scope>
</reference>
<gene>
    <name evidence="2" type="ORF">GSOID_T00031627001</name>
</gene>
<protein>
    <submittedName>
        <fullName evidence="2">Uncharacterized protein</fullName>
    </submittedName>
</protein>
<proteinExistence type="predicted"/>
<feature type="non-terminal residue" evidence="2">
    <location>
        <position position="111"/>
    </location>
</feature>
<dbReference type="EMBL" id="FN655137">
    <property type="protein sequence ID" value="CBY38119.1"/>
    <property type="molecule type" value="Genomic_DNA"/>
</dbReference>
<dbReference type="Proteomes" id="UP000011014">
    <property type="component" value="Unassembled WGS sequence"/>
</dbReference>
<organism evidence="2">
    <name type="scientific">Oikopleura dioica</name>
    <name type="common">Tunicate</name>
    <dbReference type="NCBI Taxonomy" id="34765"/>
    <lineage>
        <taxon>Eukaryota</taxon>
        <taxon>Metazoa</taxon>
        <taxon>Chordata</taxon>
        <taxon>Tunicata</taxon>
        <taxon>Appendicularia</taxon>
        <taxon>Copelata</taxon>
        <taxon>Oikopleuridae</taxon>
        <taxon>Oikopleura</taxon>
    </lineage>
</organism>
<sequence>MKTSAEIFEELLMSEALDNENTITELLKENESKSCFPKFLTCGKAKKKKPKSKKKKKTRNKMGLTVTDGPSDSRENAINDIVFGLNKYSETDAFLERLCPFLVSRKPCAVV</sequence>
<name>E4YRM7_OIKDI</name>
<feature type="compositionally biased region" description="Basic residues" evidence="1">
    <location>
        <begin position="45"/>
        <end position="60"/>
    </location>
</feature>
<dbReference type="AlphaFoldDB" id="E4YRM7"/>
<evidence type="ECO:0000256" key="1">
    <source>
        <dbReference type="SAM" id="MobiDB-lite"/>
    </source>
</evidence>
<accession>E4YRM7</accession>